<evidence type="ECO:0000259" key="2">
    <source>
        <dbReference type="SMART" id="SM00703"/>
    </source>
</evidence>
<dbReference type="PaxDb" id="121845-A0A1S4ERF8"/>
<reference evidence="4" key="1">
    <citation type="submission" date="2025-08" db="UniProtKB">
        <authorList>
            <consortium name="RefSeq"/>
        </authorList>
    </citation>
    <scope>IDENTIFICATION</scope>
</reference>
<dbReference type="PANTHER" id="PTHR11161:SF0">
    <property type="entry name" value="O-ACYLTRANSFERASE LIKE PROTEIN"/>
    <property type="match status" value="1"/>
</dbReference>
<evidence type="ECO:0000313" key="3">
    <source>
        <dbReference type="Proteomes" id="UP000079169"/>
    </source>
</evidence>
<dbReference type="KEGG" id="dci:103523676"/>
<feature type="signal peptide" evidence="1">
    <location>
        <begin position="1"/>
        <end position="23"/>
    </location>
</feature>
<accession>A0A1S4ERF8</accession>
<gene>
    <name evidence="4" type="primary">LOC103523676</name>
</gene>
<keyword evidence="1" id="KW-0732">Signal</keyword>
<dbReference type="SMART" id="SM00703">
    <property type="entry name" value="NRF"/>
    <property type="match status" value="1"/>
</dbReference>
<dbReference type="RefSeq" id="XP_017304775.1">
    <property type="nucleotide sequence ID" value="XM_017449286.2"/>
</dbReference>
<proteinExistence type="predicted"/>
<sequence length="231" mass="26473">MFTSAGYSLVALIGCTLVLMCQSQGPDTSLNTVWISKVFSDNMWGYAPSSTRNKECTRQGDLYRTHLRNSTLWAVQMLDASVITPSGLIDGDNTQFGHADQCIQTRVPIRNFRTQFCLPTATFSPQSHQLYPEFYDNQTRDWPPYDMDKTVWSFLRPRDKSIRLSRLKFSWGLCVPEVCTANDIQTSLDTTLAEAFREHNISFRVELTSVMCYSGKEMEERHMPLIGKLWV</sequence>
<dbReference type="InterPro" id="IPR006621">
    <property type="entry name" value="Nose-resist-to-fluoxetine_N"/>
</dbReference>
<evidence type="ECO:0000313" key="4">
    <source>
        <dbReference type="RefSeq" id="XP_017304775.1"/>
    </source>
</evidence>
<dbReference type="OMA" id="SECIDVH"/>
<dbReference type="GeneID" id="103523676"/>
<evidence type="ECO:0000256" key="1">
    <source>
        <dbReference type="SAM" id="SignalP"/>
    </source>
</evidence>
<protein>
    <submittedName>
        <fullName evidence="4">Uncharacterized protein LOC103523676</fullName>
    </submittedName>
</protein>
<dbReference type="AlphaFoldDB" id="A0A1S4ERF8"/>
<organism evidence="3 4">
    <name type="scientific">Diaphorina citri</name>
    <name type="common">Asian citrus psyllid</name>
    <dbReference type="NCBI Taxonomy" id="121845"/>
    <lineage>
        <taxon>Eukaryota</taxon>
        <taxon>Metazoa</taxon>
        <taxon>Ecdysozoa</taxon>
        <taxon>Arthropoda</taxon>
        <taxon>Hexapoda</taxon>
        <taxon>Insecta</taxon>
        <taxon>Pterygota</taxon>
        <taxon>Neoptera</taxon>
        <taxon>Paraneoptera</taxon>
        <taxon>Hemiptera</taxon>
        <taxon>Sternorrhyncha</taxon>
        <taxon>Psylloidea</taxon>
        <taxon>Psyllidae</taxon>
        <taxon>Diaphorininae</taxon>
        <taxon>Diaphorina</taxon>
    </lineage>
</organism>
<dbReference type="PANTHER" id="PTHR11161">
    <property type="entry name" value="O-ACYLTRANSFERASE"/>
    <property type="match status" value="1"/>
</dbReference>
<dbReference type="InterPro" id="IPR052728">
    <property type="entry name" value="O2_lipid_transport_reg"/>
</dbReference>
<dbReference type="Proteomes" id="UP000079169">
    <property type="component" value="Unplaced"/>
</dbReference>
<name>A0A1S4ERF8_DIACI</name>
<keyword evidence="3" id="KW-1185">Reference proteome</keyword>
<feature type="domain" description="Nose resistant-to-fluoxetine protein N-terminal" evidence="2">
    <location>
        <begin position="53"/>
        <end position="205"/>
    </location>
</feature>
<feature type="chain" id="PRO_5010284806" evidence="1">
    <location>
        <begin position="24"/>
        <end position="231"/>
    </location>
</feature>
<dbReference type="Pfam" id="PF20146">
    <property type="entry name" value="NRF"/>
    <property type="match status" value="1"/>
</dbReference>